<sequence>MAGRWDDVVGGLLLRAAVVLHRTVAGRVARERWQARRNRVIRAARRRGVSVEELAAGLGLTTSWIRQVLAGKKPAEPAVEPPVVEEAA</sequence>
<evidence type="ECO:0000313" key="1">
    <source>
        <dbReference type="EMBL" id="GAA2192776.1"/>
    </source>
</evidence>
<organism evidence="1 2">
    <name type="scientific">Streptomyces bangladeshensis</name>
    <dbReference type="NCBI Taxonomy" id="295352"/>
    <lineage>
        <taxon>Bacteria</taxon>
        <taxon>Bacillati</taxon>
        <taxon>Actinomycetota</taxon>
        <taxon>Actinomycetes</taxon>
        <taxon>Kitasatosporales</taxon>
        <taxon>Streptomycetaceae</taxon>
        <taxon>Streptomyces</taxon>
    </lineage>
</organism>
<evidence type="ECO:0008006" key="3">
    <source>
        <dbReference type="Google" id="ProtNLM"/>
    </source>
</evidence>
<keyword evidence="2" id="KW-1185">Reference proteome</keyword>
<protein>
    <recommendedName>
        <fullName evidence="3">HTH cro/C1-type domain-containing protein</fullName>
    </recommendedName>
</protein>
<dbReference type="Proteomes" id="UP001501391">
    <property type="component" value="Unassembled WGS sequence"/>
</dbReference>
<evidence type="ECO:0000313" key="2">
    <source>
        <dbReference type="Proteomes" id="UP001501391"/>
    </source>
</evidence>
<name>A0ABN3BC50_9ACTN</name>
<comment type="caution">
    <text evidence="1">The sequence shown here is derived from an EMBL/GenBank/DDBJ whole genome shotgun (WGS) entry which is preliminary data.</text>
</comment>
<dbReference type="EMBL" id="BAAAOQ010000003">
    <property type="protein sequence ID" value="GAA2192776.1"/>
    <property type="molecule type" value="Genomic_DNA"/>
</dbReference>
<accession>A0ABN3BC50</accession>
<gene>
    <name evidence="1" type="ORF">GCM10009787_11820</name>
</gene>
<proteinExistence type="predicted"/>
<dbReference type="RefSeq" id="WP_346162194.1">
    <property type="nucleotide sequence ID" value="NZ_BAAAOQ010000003.1"/>
</dbReference>
<reference evidence="1 2" key="1">
    <citation type="journal article" date="2019" name="Int. J. Syst. Evol. Microbiol.">
        <title>The Global Catalogue of Microorganisms (GCM) 10K type strain sequencing project: providing services to taxonomists for standard genome sequencing and annotation.</title>
        <authorList>
            <consortium name="The Broad Institute Genomics Platform"/>
            <consortium name="The Broad Institute Genome Sequencing Center for Infectious Disease"/>
            <person name="Wu L."/>
            <person name="Ma J."/>
        </authorList>
    </citation>
    <scope>NUCLEOTIDE SEQUENCE [LARGE SCALE GENOMIC DNA]</scope>
    <source>
        <strain evidence="1 2">JCM 14924</strain>
    </source>
</reference>